<comment type="cofactor">
    <cofactor evidence="1">
        <name>Mg(2+)</name>
        <dbReference type="ChEBI" id="CHEBI:18420"/>
    </cofactor>
</comment>
<dbReference type="GO" id="GO:0005856">
    <property type="term" value="C:cytoskeleton"/>
    <property type="evidence" value="ECO:0007669"/>
    <property type="project" value="UniProtKB-SubCell"/>
</dbReference>
<dbReference type="EMBL" id="KB207130">
    <property type="protein sequence ID" value="ELP84379.1"/>
    <property type="molecule type" value="Genomic_DNA"/>
</dbReference>
<dbReference type="EC" id="3.6.5.2" evidence="4"/>
<dbReference type="SMART" id="SM00174">
    <property type="entry name" value="RHO"/>
    <property type="match status" value="1"/>
</dbReference>
<sequence>MQTIKCVVVGDGGVGKTSLLITYVTEEFPDEYIPNIFDTYNKNVFVETTPIKLELWDTCGQTDYLRVSQRLYQETDVFILCFSLVSQTTLDNIITFWEPE</sequence>
<keyword evidence="9" id="KW-0342">GTP-binding</keyword>
<dbReference type="OMA" id="SHHCPNG"/>
<evidence type="ECO:0000256" key="1">
    <source>
        <dbReference type="ARBA" id="ARBA00001946"/>
    </source>
</evidence>
<protein>
    <recommendedName>
        <fullName evidence="4">small monomeric GTPase</fullName>
        <ecNumber evidence="4">3.6.5.2</ecNumber>
    </recommendedName>
</protein>
<dbReference type="VEuPathDB" id="AmoebaDB:EIN_089020"/>
<dbReference type="Proteomes" id="UP000014680">
    <property type="component" value="Unassembled WGS sequence"/>
</dbReference>
<keyword evidence="10" id="KW-0963">Cytoplasm</keyword>
<evidence type="ECO:0000256" key="2">
    <source>
        <dbReference type="ARBA" id="ARBA00004245"/>
    </source>
</evidence>
<dbReference type="GO" id="GO:0046872">
    <property type="term" value="F:metal ion binding"/>
    <property type="evidence" value="ECO:0007669"/>
    <property type="project" value="UniProtKB-KW"/>
</dbReference>
<keyword evidence="12" id="KW-1185">Reference proteome</keyword>
<evidence type="ECO:0000313" key="11">
    <source>
        <dbReference type="EMBL" id="ELP84379.1"/>
    </source>
</evidence>
<dbReference type="PRINTS" id="PR00449">
    <property type="entry name" value="RASTRNSFRMNG"/>
</dbReference>
<dbReference type="InterPro" id="IPR003578">
    <property type="entry name" value="Small_GTPase_Rho"/>
</dbReference>
<evidence type="ECO:0000256" key="6">
    <source>
        <dbReference type="ARBA" id="ARBA00022741"/>
    </source>
</evidence>
<dbReference type="SMART" id="SM00173">
    <property type="entry name" value="RAS"/>
    <property type="match status" value="1"/>
</dbReference>
<dbReference type="RefSeq" id="XP_004183725.1">
    <property type="nucleotide sequence ID" value="XM_004183677.1"/>
</dbReference>
<dbReference type="InterPro" id="IPR001806">
    <property type="entry name" value="Small_GTPase"/>
</dbReference>
<comment type="similarity">
    <text evidence="3">Belongs to the small GTPase superfamily. Rho family.</text>
</comment>
<evidence type="ECO:0000256" key="9">
    <source>
        <dbReference type="ARBA" id="ARBA00023134"/>
    </source>
</evidence>
<name>A0A0A1TVH0_ENTIV</name>
<gene>
    <name evidence="11" type="ORF">EIN_089020</name>
</gene>
<evidence type="ECO:0000256" key="10">
    <source>
        <dbReference type="ARBA" id="ARBA00023212"/>
    </source>
</evidence>
<dbReference type="PROSITE" id="PS51421">
    <property type="entry name" value="RAS"/>
    <property type="match status" value="1"/>
</dbReference>
<proteinExistence type="inferred from homology"/>
<feature type="non-terminal residue" evidence="11">
    <location>
        <position position="100"/>
    </location>
</feature>
<dbReference type="KEGG" id="eiv:EIN_089020"/>
<evidence type="ECO:0000313" key="12">
    <source>
        <dbReference type="Proteomes" id="UP000014680"/>
    </source>
</evidence>
<dbReference type="NCBIfam" id="TIGR00231">
    <property type="entry name" value="small_GTP"/>
    <property type="match status" value="1"/>
</dbReference>
<dbReference type="GO" id="GO:0003925">
    <property type="term" value="F:G protein activity"/>
    <property type="evidence" value="ECO:0007669"/>
    <property type="project" value="UniProtKB-EC"/>
</dbReference>
<dbReference type="GO" id="GO:0005525">
    <property type="term" value="F:GTP binding"/>
    <property type="evidence" value="ECO:0007669"/>
    <property type="project" value="UniProtKB-KW"/>
</dbReference>
<dbReference type="OrthoDB" id="8830751at2759"/>
<dbReference type="Pfam" id="PF00071">
    <property type="entry name" value="Ras"/>
    <property type="match status" value="1"/>
</dbReference>
<dbReference type="InterPro" id="IPR027417">
    <property type="entry name" value="P-loop_NTPase"/>
</dbReference>
<dbReference type="AlphaFoldDB" id="A0A0A1TVH0"/>
<evidence type="ECO:0000256" key="8">
    <source>
        <dbReference type="ARBA" id="ARBA00022842"/>
    </source>
</evidence>
<organism evidence="11 12">
    <name type="scientific">Entamoeba invadens IP1</name>
    <dbReference type="NCBI Taxonomy" id="370355"/>
    <lineage>
        <taxon>Eukaryota</taxon>
        <taxon>Amoebozoa</taxon>
        <taxon>Evosea</taxon>
        <taxon>Archamoebae</taxon>
        <taxon>Mastigamoebida</taxon>
        <taxon>Entamoebidae</taxon>
        <taxon>Entamoeba</taxon>
    </lineage>
</organism>
<dbReference type="InterPro" id="IPR005225">
    <property type="entry name" value="Small_GTP-bd"/>
</dbReference>
<dbReference type="PANTHER" id="PTHR24072">
    <property type="entry name" value="RHO FAMILY GTPASE"/>
    <property type="match status" value="1"/>
</dbReference>
<comment type="subcellular location">
    <subcellularLocation>
        <location evidence="2">Cytoplasm</location>
        <location evidence="2">Cytoskeleton</location>
    </subcellularLocation>
</comment>
<dbReference type="GeneID" id="14883379"/>
<evidence type="ECO:0000256" key="5">
    <source>
        <dbReference type="ARBA" id="ARBA00022723"/>
    </source>
</evidence>
<keyword evidence="10" id="KW-0206">Cytoskeleton</keyword>
<reference evidence="11 12" key="1">
    <citation type="submission" date="2012-10" db="EMBL/GenBank/DDBJ databases">
        <authorList>
            <person name="Zafar N."/>
            <person name="Inman J."/>
            <person name="Hall N."/>
            <person name="Lorenzi H."/>
            <person name="Caler E."/>
        </authorList>
    </citation>
    <scope>NUCLEOTIDE SEQUENCE [LARGE SCALE GENOMIC DNA]</scope>
    <source>
        <strain evidence="11 12">IP1</strain>
    </source>
</reference>
<evidence type="ECO:0000256" key="4">
    <source>
        <dbReference type="ARBA" id="ARBA00011984"/>
    </source>
</evidence>
<evidence type="ECO:0000256" key="7">
    <source>
        <dbReference type="ARBA" id="ARBA00022801"/>
    </source>
</evidence>
<keyword evidence="5" id="KW-0479">Metal-binding</keyword>
<dbReference type="PROSITE" id="PS51420">
    <property type="entry name" value="RHO"/>
    <property type="match status" value="1"/>
</dbReference>
<dbReference type="SUPFAM" id="SSF52540">
    <property type="entry name" value="P-loop containing nucleoside triphosphate hydrolases"/>
    <property type="match status" value="1"/>
</dbReference>
<dbReference type="SMART" id="SM00175">
    <property type="entry name" value="RAB"/>
    <property type="match status" value="1"/>
</dbReference>
<keyword evidence="7" id="KW-0378">Hydrolase</keyword>
<keyword evidence="6" id="KW-0547">Nucleotide-binding</keyword>
<evidence type="ECO:0000256" key="3">
    <source>
        <dbReference type="ARBA" id="ARBA00010142"/>
    </source>
</evidence>
<dbReference type="PROSITE" id="PS51419">
    <property type="entry name" value="RAB"/>
    <property type="match status" value="1"/>
</dbReference>
<accession>A0A0A1TVH0</accession>
<keyword evidence="8" id="KW-0460">Magnesium</keyword>
<dbReference type="GO" id="GO:0007264">
    <property type="term" value="P:small GTPase-mediated signal transduction"/>
    <property type="evidence" value="ECO:0007669"/>
    <property type="project" value="InterPro"/>
</dbReference>
<dbReference type="Gene3D" id="3.40.50.300">
    <property type="entry name" value="P-loop containing nucleotide triphosphate hydrolases"/>
    <property type="match status" value="1"/>
</dbReference>